<reference evidence="8" key="1">
    <citation type="journal article" date="2006" name="Science">
        <title>Phytophthora genome sequences uncover evolutionary origins and mechanisms of pathogenesis.</title>
        <authorList>
            <person name="Tyler B.M."/>
            <person name="Tripathy S."/>
            <person name="Zhang X."/>
            <person name="Dehal P."/>
            <person name="Jiang R.H."/>
            <person name="Aerts A."/>
            <person name="Arredondo F.D."/>
            <person name="Baxter L."/>
            <person name="Bensasson D."/>
            <person name="Beynon J.L."/>
            <person name="Chapman J."/>
            <person name="Damasceno C.M."/>
            <person name="Dorrance A.E."/>
            <person name="Dou D."/>
            <person name="Dickerman A.W."/>
            <person name="Dubchak I.L."/>
            <person name="Garbelotto M."/>
            <person name="Gijzen M."/>
            <person name="Gordon S.G."/>
            <person name="Govers F."/>
            <person name="Grunwald N.J."/>
            <person name="Huang W."/>
            <person name="Ivors K.L."/>
            <person name="Jones R.W."/>
            <person name="Kamoun S."/>
            <person name="Krampis K."/>
            <person name="Lamour K.H."/>
            <person name="Lee M.K."/>
            <person name="McDonald W.H."/>
            <person name="Medina M."/>
            <person name="Meijer H.J."/>
            <person name="Nordberg E.K."/>
            <person name="Maclean D.J."/>
            <person name="Ospina-Giraldo M.D."/>
            <person name="Morris P.F."/>
            <person name="Phuntumart V."/>
            <person name="Putnam N.H."/>
            <person name="Rash S."/>
            <person name="Rose J.K."/>
            <person name="Sakihama Y."/>
            <person name="Salamov A.A."/>
            <person name="Savidor A."/>
            <person name="Scheuring C.F."/>
            <person name="Smith B.M."/>
            <person name="Sobral B.W."/>
            <person name="Terry A."/>
            <person name="Torto-Alalibo T.A."/>
            <person name="Win J."/>
            <person name="Xu Z."/>
            <person name="Zhang H."/>
            <person name="Grigoriev I.V."/>
            <person name="Rokhsar D.S."/>
            <person name="Boore J.L."/>
        </authorList>
    </citation>
    <scope>NUCLEOTIDE SEQUENCE [LARGE SCALE GENOMIC DNA]</scope>
    <source>
        <strain evidence="8">Pr102</strain>
    </source>
</reference>
<protein>
    <recommendedName>
        <fullName evidence="9">Condensin-2 complex subunit H2</fullName>
    </recommendedName>
</protein>
<evidence type="ECO:0000313" key="8">
    <source>
        <dbReference type="Proteomes" id="UP000005238"/>
    </source>
</evidence>
<dbReference type="eggNOG" id="KOG2359">
    <property type="taxonomic scope" value="Eukaryota"/>
</dbReference>
<evidence type="ECO:0000256" key="4">
    <source>
        <dbReference type="SAM" id="MobiDB-lite"/>
    </source>
</evidence>
<dbReference type="PANTHER" id="PTHR14324:SF3">
    <property type="entry name" value="CONDENSIN-2 COMPLEX SUBUNIT H2"/>
    <property type="match status" value="1"/>
</dbReference>
<dbReference type="GO" id="GO:0005634">
    <property type="term" value="C:nucleus"/>
    <property type="evidence" value="ECO:0007669"/>
    <property type="project" value="UniProtKB-SubCell"/>
</dbReference>
<sequence length="1059" mass="116138">MVVTVVEGIVKQAITNGDEILSTGGNVLNMLTGSGALNDSSTTTDELQDLIDKNSTCGWELKRLADRVVYAVNDVRNDTPNAAVNDIRVTVYKSPTVLNDIPAVTNNCMAELLTTKTISAAYETRDLLRRTFSVIIDQLIEKATTDMGASVAEDEYLLEVSNMGLVVLSTVDPTGIAYLASQFVQPICGPTAYLGEIDDGTLYDALGLMTVDEAFEGSYGSWTKAGDGVVRLIFESTDKEDVTVVIHTGGEDYAEVDVGAGETVVWDSTVPELQDKNMYLDRWRPGLLGLPGSGGGSLLLWIPRAADGGHITMHRSSNIQIIARSSPQKAAAAAAFDMSEGRLQHLLQPIRDLSKNWNIDLASELEEYMDKLENLSIAFDPEDGASIDRDGDSVMNFAEAALLIQGTSVIYSRKVEYLHALVFQTLAHLSKQQDDKPQNQQNGEPIDGQDEEENDDAEAGAFNNPLPLYDELQEAKAAHITLKQVTQQDEETETDRRRKRKEARALNRSKNNMQASIALMGSLVPDERDHGETFKLMSCNLHATGVLLLDEASKKYLRPQQQAIGDQSLAFGETPGKQKGMWVAADGETPAMALNFDDMDASEDDGGDGNGLDEQPDYEYDGGDAMDQDVPVENTGDTAQEEGASAPEPLGRVTRSATAPPTDEKDPWAPLDAYDASTSVARPFRKGRSYPKVPAYKKKKAGVAALSNKESAVGMDDDAEQDGLSDPTFQERFFMGSDGPQWASWVWTETLSDNPLEKTCKRTFCKAPLLVKSCDALWQREAKWRSAMRRCEAREKQSAQAMLLREQAMEEEEAEGNDQMQALTLSTATARLDMAFRHDANGTNDDEDDDNGDDNAYDDGFDGGDWDQGNDMDDPMGSYEAAAAATGSSGGPLTYEEICRQHLASFMSGTEKYVRETDLSKQVSDWQEKLTPLLKQQDAHPAFDIHHYGREIIDRLEEEQKSTSLDKHSRATRKDKATNKRARLDPVPEDEEEIETVPFETLVGGKSPFEVCRLFLASLQLANNGNVALSHAHTTADHGKVPFKMQLLSTANAYEALQA</sequence>
<proteinExistence type="inferred from homology"/>
<feature type="compositionally biased region" description="Acidic residues" evidence="4">
    <location>
        <begin position="844"/>
        <end position="874"/>
    </location>
</feature>
<feature type="compositionally biased region" description="Acidic residues" evidence="4">
    <location>
        <begin position="614"/>
        <end position="627"/>
    </location>
</feature>
<dbReference type="InterPro" id="IPR031737">
    <property type="entry name" value="CNDH2_C"/>
</dbReference>
<dbReference type="HOGENOM" id="CLU_010569_0_0_1"/>
<dbReference type="Pfam" id="PF06278">
    <property type="entry name" value="CNDH2_N"/>
    <property type="match status" value="1"/>
</dbReference>
<evidence type="ECO:0000313" key="7">
    <source>
        <dbReference type="EnsemblProtists" id="Phyra74279"/>
    </source>
</evidence>
<feature type="compositionally biased region" description="Acidic residues" evidence="4">
    <location>
        <begin position="447"/>
        <end position="458"/>
    </location>
</feature>
<dbReference type="InterPro" id="IPR009378">
    <property type="entry name" value="H2_N"/>
</dbReference>
<feature type="region of interest" description="Disordered" evidence="4">
    <location>
        <begin position="839"/>
        <end position="875"/>
    </location>
</feature>
<dbReference type="InterPro" id="IPR031739">
    <property type="entry name" value="Ncaph2"/>
</dbReference>
<feature type="compositionally biased region" description="Basic and acidic residues" evidence="4">
    <location>
        <begin position="959"/>
        <end position="986"/>
    </location>
</feature>
<comment type="subcellular location">
    <subcellularLocation>
        <location evidence="1">Nucleus</location>
    </subcellularLocation>
</comment>
<feature type="region of interest" description="Disordered" evidence="4">
    <location>
        <begin position="430"/>
        <end position="464"/>
    </location>
</feature>
<dbReference type="PANTHER" id="PTHR14324">
    <property type="entry name" value="CONDENSIN-2 COMPLEX SUBUNIT H2"/>
    <property type="match status" value="1"/>
</dbReference>
<dbReference type="AlphaFoldDB" id="H3GF21"/>
<keyword evidence="8" id="KW-1185">Reference proteome</keyword>
<dbReference type="EnsemblProtists" id="Phyra74279">
    <property type="protein sequence ID" value="Phyra74279"/>
    <property type="gene ID" value="Phyra74279"/>
</dbReference>
<dbReference type="Proteomes" id="UP000005238">
    <property type="component" value="Unassembled WGS sequence"/>
</dbReference>
<evidence type="ECO:0000256" key="3">
    <source>
        <dbReference type="ARBA" id="ARBA00023242"/>
    </source>
</evidence>
<evidence type="ECO:0000259" key="6">
    <source>
        <dbReference type="Pfam" id="PF16858"/>
    </source>
</evidence>
<dbReference type="GO" id="GO:0030261">
    <property type="term" value="P:chromosome condensation"/>
    <property type="evidence" value="ECO:0007669"/>
    <property type="project" value="InterPro"/>
</dbReference>
<reference evidence="7" key="2">
    <citation type="submission" date="2015-06" db="UniProtKB">
        <authorList>
            <consortium name="EnsemblProtists"/>
        </authorList>
    </citation>
    <scope>IDENTIFICATION</scope>
    <source>
        <strain evidence="7">Pr102</strain>
    </source>
</reference>
<feature type="domain" description="Condensin II complex subunit H2 N-terminal" evidence="5">
    <location>
        <begin position="342"/>
        <end position="454"/>
    </location>
</feature>
<comment type="similarity">
    <text evidence="2">Belongs to the CND2 H2 (condensin-2 subunit 2) family.</text>
</comment>
<dbReference type="VEuPathDB" id="FungiDB:KRP23_1802"/>
<dbReference type="EMBL" id="DS566004">
    <property type="status" value="NOT_ANNOTATED_CDS"/>
    <property type="molecule type" value="Genomic_DNA"/>
</dbReference>
<dbReference type="Pfam" id="PF16858">
    <property type="entry name" value="CNDH2_C"/>
    <property type="match status" value="1"/>
</dbReference>
<dbReference type="STRING" id="164328.H3GF21"/>
<feature type="compositionally biased region" description="Acidic residues" evidence="4">
    <location>
        <begin position="597"/>
        <end position="607"/>
    </location>
</feature>
<organism evidence="7 8">
    <name type="scientific">Phytophthora ramorum</name>
    <name type="common">Sudden oak death agent</name>
    <dbReference type="NCBI Taxonomy" id="164328"/>
    <lineage>
        <taxon>Eukaryota</taxon>
        <taxon>Sar</taxon>
        <taxon>Stramenopiles</taxon>
        <taxon>Oomycota</taxon>
        <taxon>Peronosporomycetes</taxon>
        <taxon>Peronosporales</taxon>
        <taxon>Peronosporaceae</taxon>
        <taxon>Phytophthora</taxon>
    </lineage>
</organism>
<feature type="region of interest" description="Disordered" evidence="4">
    <location>
        <begin position="597"/>
        <end position="671"/>
    </location>
</feature>
<evidence type="ECO:0000259" key="5">
    <source>
        <dbReference type="Pfam" id="PF06278"/>
    </source>
</evidence>
<evidence type="ECO:0000256" key="1">
    <source>
        <dbReference type="ARBA" id="ARBA00004123"/>
    </source>
</evidence>
<accession>H3GF21</accession>
<evidence type="ECO:0008006" key="9">
    <source>
        <dbReference type="Google" id="ProtNLM"/>
    </source>
</evidence>
<dbReference type="VEuPathDB" id="FungiDB:KRP23_8751"/>
<feature type="region of interest" description="Disordered" evidence="4">
    <location>
        <begin position="482"/>
        <end position="508"/>
    </location>
</feature>
<dbReference type="InParanoid" id="H3GF21"/>
<feature type="domain" description="Condensin-2 complex subunit H2 C-terminal" evidence="6">
    <location>
        <begin position="894"/>
        <end position="1057"/>
    </location>
</feature>
<evidence type="ECO:0000256" key="2">
    <source>
        <dbReference type="ARBA" id="ARBA00007844"/>
    </source>
</evidence>
<feature type="region of interest" description="Disordered" evidence="4">
    <location>
        <begin position="959"/>
        <end position="992"/>
    </location>
</feature>
<dbReference type="VEuPathDB" id="FungiDB:KRP22_9623"/>
<dbReference type="VEuPathDB" id="FungiDB:KRP22_11363"/>
<name>H3GF21_PHYRM</name>
<dbReference type="OMA" id="FDPPEHK"/>
<keyword evidence="3" id="KW-0539">Nucleus</keyword>